<dbReference type="RefSeq" id="WP_016426230.1">
    <property type="nucleotide sequence ID" value="NZ_CABKRV010000002.1"/>
</dbReference>
<evidence type="ECO:0000256" key="1">
    <source>
        <dbReference type="SAM" id="Phobius"/>
    </source>
</evidence>
<evidence type="ECO:0000313" key="4">
    <source>
        <dbReference type="EMBL" id="SUM87185.1"/>
    </source>
</evidence>
<dbReference type="GO" id="GO:0043164">
    <property type="term" value="P:Gram-negative-bacterium-type cell wall biogenesis"/>
    <property type="evidence" value="ECO:0007669"/>
    <property type="project" value="TreeGrafter"/>
</dbReference>
<feature type="transmembrane region" description="Helical" evidence="1">
    <location>
        <begin position="242"/>
        <end position="260"/>
    </location>
</feature>
<reference evidence="4" key="1">
    <citation type="submission" date="2018-06" db="EMBL/GenBank/DDBJ databases">
        <authorList>
            <consortium name="Pathogen Informatics"/>
            <person name="Doyle S."/>
        </authorList>
    </citation>
    <scope>NUCLEOTIDE SEQUENCE [LARGE SCALE GENOMIC DNA]</scope>
    <source>
        <strain evidence="4">NCTC12218</strain>
    </source>
</reference>
<dbReference type="CDD" id="cd06259">
    <property type="entry name" value="YdcF-like"/>
    <property type="match status" value="1"/>
</dbReference>
<keyword evidence="1" id="KW-0472">Membrane</keyword>
<dbReference type="InterPro" id="IPR003848">
    <property type="entry name" value="DUF218"/>
</dbReference>
<keyword evidence="1" id="KW-0812">Transmembrane</keyword>
<dbReference type="GO" id="GO:0000270">
    <property type="term" value="P:peptidoglycan metabolic process"/>
    <property type="evidence" value="ECO:0007669"/>
    <property type="project" value="TreeGrafter"/>
</dbReference>
<dbReference type="InterPro" id="IPR014729">
    <property type="entry name" value="Rossmann-like_a/b/a_fold"/>
</dbReference>
<evidence type="ECO:0000313" key="3">
    <source>
        <dbReference type="EMBL" id="CAD7358943.1"/>
    </source>
</evidence>
<sequence length="261" mass="29349">MMGILLGLGLCAIATLPFRFLIKRNYTIKYVLLYHFMLISLILGCFFVKAVIPSVLTLPFDLLINLTIVFVASWQCYLLMTYQFKQVRPLYQNPTILILGAGIFTERVTPLLKSRLDAAMTLIPQGSSQFKLIMSGGQGPDEPIPEALAMQRYLIQHGISPQHIVLEDASTNTQENIIFSKAYLDASDIEKLVIVTSDFHIMRALRIAQREGIQATGFGAPTPRLGISLLHDYCGLLFKYPFTWWIFGIVQVLIGIYGLLM</sequence>
<keyword evidence="1" id="KW-1133">Transmembrane helix</keyword>
<dbReference type="EMBL" id="LR962863">
    <property type="protein sequence ID" value="CAD7358943.1"/>
    <property type="molecule type" value="Genomic_DNA"/>
</dbReference>
<dbReference type="AlphaFoldDB" id="A0A7Z7QNM4"/>
<dbReference type="PANTHER" id="PTHR30336:SF4">
    <property type="entry name" value="ENVELOPE BIOGENESIS FACTOR ELYC"/>
    <property type="match status" value="1"/>
</dbReference>
<gene>
    <name evidence="4" type="ORF">NCTC12218_00529</name>
</gene>
<organism evidence="4">
    <name type="scientific">Staphylococcus schleiferi</name>
    <dbReference type="NCBI Taxonomy" id="1295"/>
    <lineage>
        <taxon>Bacteria</taxon>
        <taxon>Bacillati</taxon>
        <taxon>Bacillota</taxon>
        <taxon>Bacilli</taxon>
        <taxon>Bacillales</taxon>
        <taxon>Staphylococcaceae</taxon>
        <taxon>Staphylococcus</taxon>
    </lineage>
</organism>
<evidence type="ECO:0000313" key="5">
    <source>
        <dbReference type="Proteomes" id="UP000264146"/>
    </source>
</evidence>
<feature type="transmembrane region" description="Helical" evidence="1">
    <location>
        <begin position="6"/>
        <end position="22"/>
    </location>
</feature>
<reference evidence="3 5" key="2">
    <citation type="submission" date="2020-11" db="EMBL/GenBank/DDBJ databases">
        <authorList>
            <consortium name="Pathogen Informatics"/>
        </authorList>
    </citation>
    <scope>NUCLEOTIDE SEQUENCE [LARGE SCALE GENOMIC DNA]</scope>
    <source>
        <strain evidence="3 5">NCTC12218</strain>
    </source>
</reference>
<dbReference type="Proteomes" id="UP000264146">
    <property type="component" value="Chromosome"/>
</dbReference>
<dbReference type="EMBL" id="UHEF01000001">
    <property type="protein sequence ID" value="SUM87185.1"/>
    <property type="molecule type" value="Genomic_DNA"/>
</dbReference>
<feature type="transmembrane region" description="Helical" evidence="1">
    <location>
        <begin position="34"/>
        <end position="56"/>
    </location>
</feature>
<dbReference type="InterPro" id="IPR051599">
    <property type="entry name" value="Cell_Envelope_Assoc"/>
</dbReference>
<feature type="domain" description="DUF218" evidence="2">
    <location>
        <begin position="95"/>
        <end position="217"/>
    </location>
</feature>
<evidence type="ECO:0000259" key="2">
    <source>
        <dbReference type="Pfam" id="PF02698"/>
    </source>
</evidence>
<name>A0A7Z7QNM4_STASC</name>
<dbReference type="GO" id="GO:0005886">
    <property type="term" value="C:plasma membrane"/>
    <property type="evidence" value="ECO:0007669"/>
    <property type="project" value="TreeGrafter"/>
</dbReference>
<proteinExistence type="predicted"/>
<dbReference type="PANTHER" id="PTHR30336">
    <property type="entry name" value="INNER MEMBRANE PROTEIN, PROBABLE PERMEASE"/>
    <property type="match status" value="1"/>
</dbReference>
<protein>
    <submittedName>
        <fullName evidence="4">Membrane protein</fullName>
    </submittedName>
</protein>
<feature type="transmembrane region" description="Helical" evidence="1">
    <location>
        <begin position="62"/>
        <end position="80"/>
    </location>
</feature>
<dbReference type="Gene3D" id="3.40.50.620">
    <property type="entry name" value="HUPs"/>
    <property type="match status" value="1"/>
</dbReference>
<dbReference type="Pfam" id="PF02698">
    <property type="entry name" value="DUF218"/>
    <property type="match status" value="1"/>
</dbReference>
<accession>A0A7Z7QNM4</accession>
<dbReference type="GeneID" id="93789264"/>